<protein>
    <recommendedName>
        <fullName evidence="12">Fibrinogen C-terminal domain-containing protein</fullName>
    </recommendedName>
</protein>
<dbReference type="InterPro" id="IPR008160">
    <property type="entry name" value="Collagen"/>
</dbReference>
<sequence>MEGGDKGDPGSAGPCRRLSDRPQSGPGRIAILELVSFGHCHDWNSYKRGFGHQASEFWLGNDHIHQLTSTGTYDLRFDFMDFENNRTYATYSNFKIAGENLNYTLSLGSFTGGTAVALEAVSGVPKISSGWINIILVSLAAILCYAEDTCPDVKLIGVGESDKLAILRGCPGIPGTQGIQGVQGPAGPKGENGSPGTPGKIGPTGVKGDKGATGAQGQKGDKGDPGVPAPGTAQNCKELLDYGASLSGWYTVYTSNGLPLTVYCDMETDGGGWLVFQRRMDGSVDFFRDWNSYKRGFGHQTSEFWLGNDHIHQLTSTGTYDLRFDFMDFENSRTYATYSNFKIAGENLNYTLSLGSFIGGTAGDSLNIHKNTPFSTKDRDNDRHKTISCANSYSGAWWYTDCHHSNLNGLYLRGTHKSAANGVNWKTGRGHNYSYKISEMKIRPQSN</sequence>
<evidence type="ECO:0000259" key="12">
    <source>
        <dbReference type="PROSITE" id="PS51406"/>
    </source>
</evidence>
<dbReference type="GO" id="GO:0001867">
    <property type="term" value="P:complement activation, lectin pathway"/>
    <property type="evidence" value="ECO:0007669"/>
    <property type="project" value="TreeGrafter"/>
</dbReference>
<dbReference type="CDD" id="cd00087">
    <property type="entry name" value="FReD"/>
    <property type="match status" value="1"/>
</dbReference>
<evidence type="ECO:0000313" key="14">
    <source>
        <dbReference type="Proteomes" id="UP001295444"/>
    </source>
</evidence>
<dbReference type="GO" id="GO:0005102">
    <property type="term" value="F:signaling receptor binding"/>
    <property type="evidence" value="ECO:0007669"/>
    <property type="project" value="TreeGrafter"/>
</dbReference>
<evidence type="ECO:0000256" key="6">
    <source>
        <dbReference type="ARBA" id="ARBA00022729"/>
    </source>
</evidence>
<comment type="function">
    <text evidence="1">Initiates complement activation and/or interferes in platelet aggregation and/or blood coagulation.</text>
</comment>
<dbReference type="Gene3D" id="3.90.215.10">
    <property type="entry name" value="Gamma Fibrinogen, chain A, domain 1"/>
    <property type="match status" value="2"/>
</dbReference>
<dbReference type="GO" id="GO:0097367">
    <property type="term" value="F:carbohydrate derivative binding"/>
    <property type="evidence" value="ECO:0007669"/>
    <property type="project" value="TreeGrafter"/>
</dbReference>
<keyword evidence="9" id="KW-1199">Hemostasis impairing toxin</keyword>
<dbReference type="Proteomes" id="UP001295444">
    <property type="component" value="Chromosome 09"/>
</dbReference>
<reference evidence="13" key="1">
    <citation type="submission" date="2022-03" db="EMBL/GenBank/DDBJ databases">
        <authorList>
            <person name="Alioto T."/>
            <person name="Alioto T."/>
            <person name="Gomez Garrido J."/>
        </authorList>
    </citation>
    <scope>NUCLEOTIDE SEQUENCE</scope>
</reference>
<dbReference type="InterPro" id="IPR050373">
    <property type="entry name" value="Fibrinogen_C-term_domain"/>
</dbReference>
<feature type="domain" description="Fibrinogen C-terminal" evidence="12">
    <location>
        <begin position="227"/>
        <end position="446"/>
    </location>
</feature>
<evidence type="ECO:0000256" key="4">
    <source>
        <dbReference type="ARBA" id="ARBA00022525"/>
    </source>
</evidence>
<dbReference type="InterPro" id="IPR020837">
    <property type="entry name" value="Fibrinogen_CS"/>
</dbReference>
<dbReference type="PANTHER" id="PTHR19143:SF415">
    <property type="entry name" value="FICOLIN-3"/>
    <property type="match status" value="1"/>
</dbReference>
<dbReference type="SMART" id="SM00186">
    <property type="entry name" value="FBG"/>
    <property type="match status" value="1"/>
</dbReference>
<evidence type="ECO:0000313" key="13">
    <source>
        <dbReference type="EMBL" id="CAH2316848.1"/>
    </source>
</evidence>
<feature type="region of interest" description="Disordered" evidence="11">
    <location>
        <begin position="177"/>
        <end position="232"/>
    </location>
</feature>
<evidence type="ECO:0000256" key="7">
    <source>
        <dbReference type="ARBA" id="ARBA00023157"/>
    </source>
</evidence>
<dbReference type="FunFam" id="3.90.215.10:FF:000001">
    <property type="entry name" value="Tenascin isoform 1"/>
    <property type="match status" value="1"/>
</dbReference>
<keyword evidence="5" id="KW-0800">Toxin</keyword>
<dbReference type="PANTHER" id="PTHR19143">
    <property type="entry name" value="FIBRINOGEN/TENASCIN/ANGIOPOEITIN"/>
    <property type="match status" value="1"/>
</dbReference>
<proteinExistence type="inferred from homology"/>
<keyword evidence="14" id="KW-1185">Reference proteome</keyword>
<feature type="domain" description="Fibrinogen C-terminal" evidence="12">
    <location>
        <begin position="42"/>
        <end position="115"/>
    </location>
</feature>
<keyword evidence="6" id="KW-0732">Signal</keyword>
<evidence type="ECO:0000256" key="1">
    <source>
        <dbReference type="ARBA" id="ARBA00003654"/>
    </source>
</evidence>
<evidence type="ECO:0000256" key="5">
    <source>
        <dbReference type="ARBA" id="ARBA00022656"/>
    </source>
</evidence>
<dbReference type="PROSITE" id="PS00514">
    <property type="entry name" value="FIBRINOGEN_C_1"/>
    <property type="match status" value="1"/>
</dbReference>
<evidence type="ECO:0000256" key="2">
    <source>
        <dbReference type="ARBA" id="ARBA00004613"/>
    </source>
</evidence>
<evidence type="ECO:0000256" key="11">
    <source>
        <dbReference type="SAM" id="MobiDB-lite"/>
    </source>
</evidence>
<dbReference type="GO" id="GO:0090729">
    <property type="term" value="F:toxin activity"/>
    <property type="evidence" value="ECO:0007669"/>
    <property type="project" value="UniProtKB-KW"/>
</dbReference>
<dbReference type="SUPFAM" id="SSF56496">
    <property type="entry name" value="Fibrinogen C-terminal domain-like"/>
    <property type="match status" value="2"/>
</dbReference>
<feature type="region of interest" description="Disordered" evidence="11">
    <location>
        <begin position="1"/>
        <end position="24"/>
    </location>
</feature>
<keyword evidence="7" id="KW-1015">Disulfide bond</keyword>
<dbReference type="GO" id="GO:0003823">
    <property type="term" value="F:antigen binding"/>
    <property type="evidence" value="ECO:0007669"/>
    <property type="project" value="TreeGrafter"/>
</dbReference>
<dbReference type="GO" id="GO:0005615">
    <property type="term" value="C:extracellular space"/>
    <property type="evidence" value="ECO:0007669"/>
    <property type="project" value="TreeGrafter"/>
</dbReference>
<evidence type="ECO:0000256" key="3">
    <source>
        <dbReference type="ARBA" id="ARBA00006932"/>
    </source>
</evidence>
<dbReference type="EMBL" id="OW240920">
    <property type="protein sequence ID" value="CAH2316848.1"/>
    <property type="molecule type" value="Genomic_DNA"/>
</dbReference>
<organism evidence="13 14">
    <name type="scientific">Pelobates cultripes</name>
    <name type="common">Western spadefoot toad</name>
    <dbReference type="NCBI Taxonomy" id="61616"/>
    <lineage>
        <taxon>Eukaryota</taxon>
        <taxon>Metazoa</taxon>
        <taxon>Chordata</taxon>
        <taxon>Craniata</taxon>
        <taxon>Vertebrata</taxon>
        <taxon>Euteleostomi</taxon>
        <taxon>Amphibia</taxon>
        <taxon>Batrachia</taxon>
        <taxon>Anura</taxon>
        <taxon>Pelobatoidea</taxon>
        <taxon>Pelobatidae</taxon>
        <taxon>Pelobates</taxon>
    </lineage>
</organism>
<evidence type="ECO:0000256" key="10">
    <source>
        <dbReference type="ARBA" id="ARBA00023278"/>
    </source>
</evidence>
<keyword evidence="10" id="KW-0379">Hydroxylation</keyword>
<keyword evidence="8" id="KW-1216">Complement system impairing toxin</keyword>
<dbReference type="InterPro" id="IPR002181">
    <property type="entry name" value="Fibrinogen_a/b/g_C_dom"/>
</dbReference>
<gene>
    <name evidence="13" type="ORF">PECUL_23A060029</name>
</gene>
<comment type="subcellular location">
    <subcellularLocation>
        <location evidence="2">Secreted</location>
    </subcellularLocation>
</comment>
<dbReference type="NCBIfam" id="NF040941">
    <property type="entry name" value="GGGWT_bact"/>
    <property type="match status" value="1"/>
</dbReference>
<keyword evidence="4" id="KW-0964">Secreted</keyword>
<name>A0AAD1T275_PELCU</name>
<dbReference type="AlphaFoldDB" id="A0AAD1T275"/>
<comment type="similarity">
    <text evidence="3">Belongs to the ficolin lectin family. Veficolin subfamily.</text>
</comment>
<dbReference type="Pfam" id="PF01391">
    <property type="entry name" value="Collagen"/>
    <property type="match status" value="1"/>
</dbReference>
<evidence type="ECO:0000256" key="8">
    <source>
        <dbReference type="ARBA" id="ARBA00023220"/>
    </source>
</evidence>
<evidence type="ECO:0000256" key="9">
    <source>
        <dbReference type="ARBA" id="ARBA00023240"/>
    </source>
</evidence>
<dbReference type="InterPro" id="IPR014716">
    <property type="entry name" value="Fibrinogen_a/b/g_C_1"/>
</dbReference>
<dbReference type="InterPro" id="IPR036056">
    <property type="entry name" value="Fibrinogen-like_C"/>
</dbReference>
<accession>A0AAD1T275</accession>
<dbReference type="PROSITE" id="PS51406">
    <property type="entry name" value="FIBRINOGEN_C_2"/>
    <property type="match status" value="2"/>
</dbReference>
<dbReference type="Pfam" id="PF00147">
    <property type="entry name" value="Fibrinogen_C"/>
    <property type="match status" value="2"/>
</dbReference>